<evidence type="ECO:0000256" key="7">
    <source>
        <dbReference type="PROSITE-ProRule" id="PRU00023"/>
    </source>
</evidence>
<dbReference type="Gene3D" id="1.10.3430.10">
    <property type="entry name" value="Ammonium transporter AmtB like domains"/>
    <property type="match status" value="1"/>
</dbReference>
<dbReference type="PROSITE" id="PS50297">
    <property type="entry name" value="ANK_REP_REGION"/>
    <property type="match status" value="4"/>
</dbReference>
<evidence type="ECO:0000256" key="1">
    <source>
        <dbReference type="ARBA" id="ARBA00004141"/>
    </source>
</evidence>
<name>A0AAU9VX21_9CNID</name>
<dbReference type="GO" id="GO:0008519">
    <property type="term" value="F:ammonium channel activity"/>
    <property type="evidence" value="ECO:0007669"/>
    <property type="project" value="InterPro"/>
</dbReference>
<dbReference type="Pfam" id="PF00909">
    <property type="entry name" value="Ammonium_transp"/>
    <property type="match status" value="1"/>
</dbReference>
<accession>A0AAU9VX21</accession>
<evidence type="ECO:0000256" key="9">
    <source>
        <dbReference type="SAM" id="Phobius"/>
    </source>
</evidence>
<feature type="transmembrane region" description="Helical" evidence="9">
    <location>
        <begin position="101"/>
        <end position="120"/>
    </location>
</feature>
<dbReference type="SUPFAM" id="SSF48403">
    <property type="entry name" value="Ankyrin repeat"/>
    <property type="match status" value="1"/>
</dbReference>
<sequence>MECWNAVDAAWLSIITLLVALQGFSFAIYQAGARPCHSSNLHVLFVYAVINFTVGSILWYFVGYSLSFGPSQNGLIGSLDDAFFLGVSGSKCSVHADSVPGILFASFEMMLAVIAPLMLLSTWVDQMNILGALIIYLLWPIFVYYPLTHWIRGEGWLHQHFGIVDQSGSLTIHASTGSSALVFTKVFNGVHENQTHKQDHKKEHVHFLNVYLLAGGLVTSLGWYCTNVGSVHKFNSAAILSLVNSDLSVCASLLSWLIVMYLTKRNYRMTDLLQGIIVGLVGVSASSGSIELWASMIIGLIVGVISSVVSWSVQKYQPLWTSMGMHDITYIHGVPGILGAVTAGLFTKSSKDVASENGAFYSNGAQLGVQLLGVVVTTTWSVLWTYLLIWLIRITVGLNSGNTNKMFGACDTAKSLPSSVVNSEREVLRKKLFKVAAKGDLQELDNLLVQQVSFGVQDFDKRTPLHVACMCGNLNCVKFLLRQPGVDIHARDRWKASPLSEAVQFGHDQVVQCLLRHGAGWCEDGVGDLLCSAIVKNDVEELQRLVSLGVDVNAPNEEGSTALHVAAAVGSRGVVQYLTDNKADINAVDSLGNTPLNYSNMHEHRAVSQLLEGLGARRLSHHYSMHEVCEVASTGNLQMLRHMVHNGATVCYRDFNKRTPLHVSAAEGHLDVVKFLLLQPGININARDTNDFSPLLDAIVNGHHGVVQYLKACGGTISECKLASLMTSAASTGDTRTMKRLIRWAGHVNVSDFNGQTALHMAAMCGRLNVVNLLLKEGADATLVNRYGQIPLQIATANGHKAVEKELRKQLKVIGLQDSCHPLDQSDAKLNQSRDGHVRELTEEIILTDQVTTITCYSPEARRRGRKSKPDRPQYSYSKRPSRSSTENSLELLQYCEHSVNSIHTSRELINPANVRTPLEGNDISQLPILNVNTHAISGLTAQAREMTGGQPDYV</sequence>
<evidence type="ECO:0000256" key="8">
    <source>
        <dbReference type="SAM" id="MobiDB-lite"/>
    </source>
</evidence>
<dbReference type="SUPFAM" id="SSF111352">
    <property type="entry name" value="Ammonium transporter"/>
    <property type="match status" value="1"/>
</dbReference>
<feature type="transmembrane region" description="Helical" evidence="9">
    <location>
        <begin position="127"/>
        <end position="147"/>
    </location>
</feature>
<feature type="repeat" description="ANK" evidence="7">
    <location>
        <begin position="558"/>
        <end position="590"/>
    </location>
</feature>
<feature type="transmembrane region" description="Helical" evidence="9">
    <location>
        <begin position="236"/>
        <end position="260"/>
    </location>
</feature>
<dbReference type="InterPro" id="IPR024041">
    <property type="entry name" value="NH4_transpt_AmtB-like_dom"/>
</dbReference>
<keyword evidence="3" id="KW-0677">Repeat</keyword>
<feature type="transmembrane region" description="Helical" evidence="9">
    <location>
        <begin position="296"/>
        <end position="316"/>
    </location>
</feature>
<keyword evidence="6 9" id="KW-0472">Membrane</keyword>
<evidence type="ECO:0000256" key="2">
    <source>
        <dbReference type="ARBA" id="ARBA00022692"/>
    </source>
</evidence>
<feature type="transmembrane region" description="Helical" evidence="9">
    <location>
        <begin position="41"/>
        <end position="62"/>
    </location>
</feature>
<keyword evidence="4 9" id="KW-1133">Transmembrane helix</keyword>
<dbReference type="Gene3D" id="1.25.40.20">
    <property type="entry name" value="Ankyrin repeat-containing domain"/>
    <property type="match status" value="4"/>
</dbReference>
<feature type="repeat" description="ANK" evidence="7">
    <location>
        <begin position="754"/>
        <end position="786"/>
    </location>
</feature>
<feature type="transmembrane region" description="Helical" evidence="9">
    <location>
        <begin position="207"/>
        <end position="224"/>
    </location>
</feature>
<dbReference type="InterPro" id="IPR036770">
    <property type="entry name" value="Ankyrin_rpt-contain_sf"/>
</dbReference>
<feature type="transmembrane region" description="Helical" evidence="9">
    <location>
        <begin position="367"/>
        <end position="392"/>
    </location>
</feature>
<dbReference type="PANTHER" id="PTHR24201:SF16">
    <property type="entry name" value="ANKYRIN-1-LIKE-RELATED"/>
    <property type="match status" value="1"/>
</dbReference>
<gene>
    <name evidence="11" type="ORF">PMEA_00025759</name>
</gene>
<comment type="caution">
    <text evidence="11">The sequence shown here is derived from an EMBL/GenBank/DDBJ whole genome shotgun (WGS) entry which is preliminary data.</text>
</comment>
<dbReference type="Pfam" id="PF12796">
    <property type="entry name" value="Ank_2"/>
    <property type="match status" value="3"/>
</dbReference>
<feature type="region of interest" description="Disordered" evidence="8">
    <location>
        <begin position="859"/>
        <end position="887"/>
    </location>
</feature>
<keyword evidence="12" id="KW-1185">Reference proteome</keyword>
<feature type="transmembrane region" description="Helical" evidence="9">
    <location>
        <begin position="167"/>
        <end position="187"/>
    </location>
</feature>
<feature type="transmembrane region" description="Helical" evidence="9">
    <location>
        <begin position="328"/>
        <end position="347"/>
    </location>
</feature>
<dbReference type="InterPro" id="IPR029020">
    <property type="entry name" value="Ammonium/urea_transptr"/>
</dbReference>
<protein>
    <recommendedName>
        <fullName evidence="10">Ammonium transporter AmtB-like domain-containing protein</fullName>
    </recommendedName>
</protein>
<feature type="compositionally biased region" description="Polar residues" evidence="8">
    <location>
        <begin position="875"/>
        <end position="887"/>
    </location>
</feature>
<keyword evidence="5 7" id="KW-0040">ANK repeat</keyword>
<dbReference type="AlphaFoldDB" id="A0AAU9VX21"/>
<comment type="subcellular location">
    <subcellularLocation>
        <location evidence="1">Membrane</location>
        <topology evidence="1">Multi-pass membrane protein</topology>
    </subcellularLocation>
</comment>
<evidence type="ECO:0000256" key="6">
    <source>
        <dbReference type="ARBA" id="ARBA00023136"/>
    </source>
</evidence>
<dbReference type="GO" id="GO:0005634">
    <property type="term" value="C:nucleus"/>
    <property type="evidence" value="ECO:0007669"/>
    <property type="project" value="TreeGrafter"/>
</dbReference>
<evidence type="ECO:0000256" key="3">
    <source>
        <dbReference type="ARBA" id="ARBA00022737"/>
    </source>
</evidence>
<organism evidence="11 12">
    <name type="scientific">Pocillopora meandrina</name>
    <dbReference type="NCBI Taxonomy" id="46732"/>
    <lineage>
        <taxon>Eukaryota</taxon>
        <taxon>Metazoa</taxon>
        <taxon>Cnidaria</taxon>
        <taxon>Anthozoa</taxon>
        <taxon>Hexacorallia</taxon>
        <taxon>Scleractinia</taxon>
        <taxon>Astrocoeniina</taxon>
        <taxon>Pocilloporidae</taxon>
        <taxon>Pocillopora</taxon>
    </lineage>
</organism>
<evidence type="ECO:0000313" key="12">
    <source>
        <dbReference type="Proteomes" id="UP001159428"/>
    </source>
</evidence>
<feature type="domain" description="Ammonium transporter AmtB-like" evidence="10">
    <location>
        <begin position="10"/>
        <end position="404"/>
    </location>
</feature>
<dbReference type="EMBL" id="CALNXJ010000005">
    <property type="protein sequence ID" value="CAH3039353.1"/>
    <property type="molecule type" value="Genomic_DNA"/>
</dbReference>
<dbReference type="Pfam" id="PF13857">
    <property type="entry name" value="Ank_5"/>
    <property type="match status" value="1"/>
</dbReference>
<dbReference type="PROSITE" id="PS50088">
    <property type="entry name" value="ANK_REPEAT"/>
    <property type="match status" value="4"/>
</dbReference>
<dbReference type="InterPro" id="IPR050776">
    <property type="entry name" value="Ank_Repeat/CDKN_Inhibitor"/>
</dbReference>
<evidence type="ECO:0000313" key="11">
    <source>
        <dbReference type="EMBL" id="CAH3039353.1"/>
    </source>
</evidence>
<keyword evidence="2 9" id="KW-0812">Transmembrane</keyword>
<dbReference type="PRINTS" id="PR01415">
    <property type="entry name" value="ANKYRIN"/>
</dbReference>
<dbReference type="Proteomes" id="UP001159428">
    <property type="component" value="Unassembled WGS sequence"/>
</dbReference>
<feature type="repeat" description="ANK" evidence="7">
    <location>
        <begin position="460"/>
        <end position="493"/>
    </location>
</feature>
<dbReference type="GO" id="GO:0016020">
    <property type="term" value="C:membrane"/>
    <property type="evidence" value="ECO:0007669"/>
    <property type="project" value="UniProtKB-SubCell"/>
</dbReference>
<dbReference type="SMART" id="SM00248">
    <property type="entry name" value="ANK"/>
    <property type="match status" value="8"/>
</dbReference>
<feature type="transmembrane region" description="Helical" evidence="9">
    <location>
        <begin position="6"/>
        <end position="29"/>
    </location>
</feature>
<evidence type="ECO:0000259" key="10">
    <source>
        <dbReference type="Pfam" id="PF00909"/>
    </source>
</evidence>
<feature type="repeat" description="ANK" evidence="7">
    <location>
        <begin position="656"/>
        <end position="689"/>
    </location>
</feature>
<evidence type="ECO:0000256" key="4">
    <source>
        <dbReference type="ARBA" id="ARBA00022989"/>
    </source>
</evidence>
<dbReference type="PANTHER" id="PTHR24201">
    <property type="entry name" value="ANK_REP_REGION DOMAIN-CONTAINING PROTEIN"/>
    <property type="match status" value="1"/>
</dbReference>
<evidence type="ECO:0000256" key="5">
    <source>
        <dbReference type="ARBA" id="ARBA00023043"/>
    </source>
</evidence>
<dbReference type="InterPro" id="IPR002110">
    <property type="entry name" value="Ankyrin_rpt"/>
</dbReference>
<proteinExistence type="predicted"/>
<reference evidence="11 12" key="1">
    <citation type="submission" date="2022-05" db="EMBL/GenBank/DDBJ databases">
        <authorList>
            <consortium name="Genoscope - CEA"/>
            <person name="William W."/>
        </authorList>
    </citation>
    <scope>NUCLEOTIDE SEQUENCE [LARGE SCALE GENOMIC DNA]</scope>
</reference>